<protein>
    <recommendedName>
        <fullName evidence="7">Kinase</fullName>
        <ecNumber evidence="7">2.7.-.-</ecNumber>
    </recommendedName>
</protein>
<dbReference type="GO" id="GO:0032958">
    <property type="term" value="P:inositol phosphate biosynthetic process"/>
    <property type="evidence" value="ECO:0007669"/>
    <property type="project" value="InterPro"/>
</dbReference>
<evidence type="ECO:0000256" key="8">
    <source>
        <dbReference type="SAM" id="MobiDB-lite"/>
    </source>
</evidence>
<evidence type="ECO:0000256" key="2">
    <source>
        <dbReference type="ARBA" id="ARBA00022679"/>
    </source>
</evidence>
<comment type="similarity">
    <text evidence="1 7">Belongs to the inositol phosphokinase (IPK) family.</text>
</comment>
<organism evidence="9 10">
    <name type="scientific">Phoxinus phoxinus</name>
    <name type="common">Eurasian minnow</name>
    <dbReference type="NCBI Taxonomy" id="58324"/>
    <lineage>
        <taxon>Eukaryota</taxon>
        <taxon>Metazoa</taxon>
        <taxon>Chordata</taxon>
        <taxon>Craniata</taxon>
        <taxon>Vertebrata</taxon>
        <taxon>Euteleostomi</taxon>
        <taxon>Actinopterygii</taxon>
        <taxon>Neopterygii</taxon>
        <taxon>Teleostei</taxon>
        <taxon>Ostariophysi</taxon>
        <taxon>Cypriniformes</taxon>
        <taxon>Leuciscidae</taxon>
        <taxon>Phoxininae</taxon>
        <taxon>Phoxinus</taxon>
    </lineage>
</organism>
<evidence type="ECO:0000256" key="6">
    <source>
        <dbReference type="ARBA" id="ARBA00051963"/>
    </source>
</evidence>
<dbReference type="PANTHER" id="PTHR12400">
    <property type="entry name" value="INOSITOL POLYPHOSPHATE KINASE"/>
    <property type="match status" value="1"/>
</dbReference>
<dbReference type="GO" id="GO:0005634">
    <property type="term" value="C:nucleus"/>
    <property type="evidence" value="ECO:0007669"/>
    <property type="project" value="TreeGrafter"/>
</dbReference>
<comment type="catalytic activity">
    <reaction evidence="6">
        <text>1D-myo-inositol 1,4,5-trisphosphate + ATP = 1D-myo-inositol 1,3,4,5-tetrakisphosphate + ADP + H(+)</text>
        <dbReference type="Rhea" id="RHEA:11020"/>
        <dbReference type="ChEBI" id="CHEBI:15378"/>
        <dbReference type="ChEBI" id="CHEBI:30616"/>
        <dbReference type="ChEBI" id="CHEBI:57895"/>
        <dbReference type="ChEBI" id="CHEBI:203600"/>
        <dbReference type="ChEBI" id="CHEBI:456216"/>
        <dbReference type="EC" id="2.7.1.127"/>
    </reaction>
    <physiologicalReaction direction="left-to-right" evidence="6">
        <dbReference type="Rhea" id="RHEA:11021"/>
    </physiologicalReaction>
</comment>
<evidence type="ECO:0000313" key="9">
    <source>
        <dbReference type="EMBL" id="KAK7160066.1"/>
    </source>
</evidence>
<evidence type="ECO:0000256" key="5">
    <source>
        <dbReference type="ARBA" id="ARBA00022840"/>
    </source>
</evidence>
<evidence type="ECO:0000256" key="1">
    <source>
        <dbReference type="ARBA" id="ARBA00007374"/>
    </source>
</evidence>
<dbReference type="GO" id="GO:0005524">
    <property type="term" value="F:ATP binding"/>
    <property type="evidence" value="ECO:0007669"/>
    <property type="project" value="UniProtKB-KW"/>
</dbReference>
<name>A0AAN9D5R8_9TELE</name>
<dbReference type="EC" id="2.7.-.-" evidence="7"/>
<dbReference type="InterPro" id="IPR005522">
    <property type="entry name" value="IPK"/>
</dbReference>
<keyword evidence="10" id="KW-1185">Reference proteome</keyword>
<dbReference type="GO" id="GO:0046854">
    <property type="term" value="P:phosphatidylinositol phosphate biosynthetic process"/>
    <property type="evidence" value="ECO:0007669"/>
    <property type="project" value="TreeGrafter"/>
</dbReference>
<dbReference type="Proteomes" id="UP001364617">
    <property type="component" value="Unassembled WGS sequence"/>
</dbReference>
<dbReference type="InterPro" id="IPR038286">
    <property type="entry name" value="IPK_sf"/>
</dbReference>
<feature type="compositionally biased region" description="Low complexity" evidence="8">
    <location>
        <begin position="286"/>
        <end position="296"/>
    </location>
</feature>
<feature type="compositionally biased region" description="Low complexity" evidence="8">
    <location>
        <begin position="262"/>
        <end position="272"/>
    </location>
</feature>
<evidence type="ECO:0000256" key="4">
    <source>
        <dbReference type="ARBA" id="ARBA00022777"/>
    </source>
</evidence>
<comment type="caution">
    <text evidence="9">The sequence shown here is derived from an EMBL/GenBank/DDBJ whole genome shotgun (WGS) entry which is preliminary data.</text>
</comment>
<evidence type="ECO:0000256" key="7">
    <source>
        <dbReference type="RuleBase" id="RU363090"/>
    </source>
</evidence>
<keyword evidence="5" id="KW-0067">ATP-binding</keyword>
<dbReference type="FunFam" id="3.30.470.160:FF:000001">
    <property type="entry name" value="Kinase"/>
    <property type="match status" value="1"/>
</dbReference>
<feature type="region of interest" description="Disordered" evidence="8">
    <location>
        <begin position="262"/>
        <end position="296"/>
    </location>
</feature>
<evidence type="ECO:0000313" key="10">
    <source>
        <dbReference type="Proteomes" id="UP001364617"/>
    </source>
</evidence>
<dbReference type="AlphaFoldDB" id="A0AAN9D5R8"/>
<keyword evidence="2 7" id="KW-0808">Transferase</keyword>
<reference evidence="9 10" key="1">
    <citation type="submission" date="2024-02" db="EMBL/GenBank/DDBJ databases">
        <title>Chromosome-level genome assembly of the Eurasian Minnow (Phoxinus phoxinus).</title>
        <authorList>
            <person name="Oriowo T.O."/>
            <person name="Martin S."/>
            <person name="Stange M."/>
            <person name="Chrysostomakis Y."/>
            <person name="Brown T."/>
            <person name="Winkler S."/>
            <person name="Kukowka S."/>
            <person name="Myers E.W."/>
            <person name="Bohne A."/>
        </authorList>
    </citation>
    <scope>NUCLEOTIDE SEQUENCE [LARGE SCALE GENOMIC DNA]</scope>
    <source>
        <strain evidence="9">ZFMK-TIS-60720</strain>
        <tissue evidence="9">Whole Organism</tissue>
    </source>
</reference>
<dbReference type="Gene3D" id="3.30.470.160">
    <property type="entry name" value="Inositol polyphosphate kinase"/>
    <property type="match status" value="1"/>
</dbReference>
<dbReference type="GO" id="GO:0005737">
    <property type="term" value="C:cytoplasm"/>
    <property type="evidence" value="ECO:0007669"/>
    <property type="project" value="TreeGrafter"/>
</dbReference>
<dbReference type="Pfam" id="PF03770">
    <property type="entry name" value="IPK"/>
    <property type="match status" value="1"/>
</dbReference>
<dbReference type="GO" id="GO:0000828">
    <property type="term" value="F:inositol hexakisphosphate kinase activity"/>
    <property type="evidence" value="ECO:0007669"/>
    <property type="project" value="TreeGrafter"/>
</dbReference>
<dbReference type="EMBL" id="JAYKXH010000008">
    <property type="protein sequence ID" value="KAK7160066.1"/>
    <property type="molecule type" value="Genomic_DNA"/>
</dbReference>
<dbReference type="SUPFAM" id="SSF56104">
    <property type="entry name" value="SAICAR synthase-like"/>
    <property type="match status" value="1"/>
</dbReference>
<evidence type="ECO:0000256" key="3">
    <source>
        <dbReference type="ARBA" id="ARBA00022741"/>
    </source>
</evidence>
<gene>
    <name evidence="9" type="ORF">R3I93_007884</name>
</gene>
<dbReference type="PANTHER" id="PTHR12400:SF106">
    <property type="entry name" value="INOSITOL-TRISPHOSPHATE 3-KINASE C"/>
    <property type="match status" value="1"/>
</dbReference>
<sequence length="610" mass="67603">MGQSTSSNSSHCSNSAALASCIRARVRGVFCSPHTGDWLDESPMKTKDLPTVQKCWRGDYKEGKTSVDARVREPKNLFLNASSSGNQHAPENLIRATDFKIQVSDSQGGQKGGRVELNHECCVSLWDMERVSGGAVTPGRVSEENVTQCLNTPDFLVDFSCSSPLAKHKMTKSTLKPFVSDRRSEEGEQHALNPFPRIIPKLIVTHDDLGPGQNSPRITDLTLSMGGFSLELRPDEDSPCSDSGCGGSPAPFLFHRKLSSSSSAGLSSASSFEESEDDWTGSDIEPTSLSPSMSPSLFGSPDELAGAKSWRKLKTMVHRSPFAVSFKKRYPWIQLAGHAGSFQAGEYGKLLKKFCECERQCLEKLMKDSLRPFVPGYYGVVMQNDQDYNVMDDLLTDFDSPSIMDCKMGIRTYLEEELIKARERPRLRKDMYMKMVAVDPAAPSPEERAQQAVLKPRYMQWRETLSSTATLGFRIEGIKKADGTCNTSFKKTKHKEQVTKALVDFVDGNTPILRSYLQRLGELRSALETSGFFRTHEVVGSSLLFVHDASGLARVWMIDFGKTVPLPPPQTLDHRTPWAEGNREDGYLWGLDNLVQILGDMLQDSSPASP</sequence>
<accession>A0AAN9D5R8</accession>
<keyword evidence="4 7" id="KW-0418">Kinase</keyword>
<keyword evidence="3" id="KW-0547">Nucleotide-binding</keyword>
<dbReference type="GO" id="GO:0008440">
    <property type="term" value="F:inositol-1,4,5-trisphosphate 3-kinase activity"/>
    <property type="evidence" value="ECO:0007669"/>
    <property type="project" value="UniProtKB-EC"/>
</dbReference>
<proteinExistence type="inferred from homology"/>